<feature type="non-terminal residue" evidence="2">
    <location>
        <position position="1"/>
    </location>
</feature>
<keyword evidence="1" id="KW-1133">Transmembrane helix</keyword>
<feature type="transmembrane region" description="Helical" evidence="1">
    <location>
        <begin position="26"/>
        <end position="43"/>
    </location>
</feature>
<accession>A0A2J8LXK1</accession>
<gene>
    <name evidence="2" type="ORF">CK820_G0025680</name>
</gene>
<protein>
    <submittedName>
        <fullName evidence="2">THOC3 isoform 2</fullName>
    </submittedName>
</protein>
<evidence type="ECO:0000256" key="1">
    <source>
        <dbReference type="SAM" id="Phobius"/>
    </source>
</evidence>
<dbReference type="AlphaFoldDB" id="A0A2J8LXK1"/>
<evidence type="ECO:0000313" key="2">
    <source>
        <dbReference type="EMBL" id="PNI52000.1"/>
    </source>
</evidence>
<reference evidence="2 3" key="1">
    <citation type="submission" date="2017-12" db="EMBL/GenBank/DDBJ databases">
        <title>High-resolution comparative analysis of great ape genomes.</title>
        <authorList>
            <person name="Pollen A."/>
            <person name="Hastie A."/>
            <person name="Hormozdiari F."/>
            <person name="Dougherty M."/>
            <person name="Liu R."/>
            <person name="Chaisson M."/>
            <person name="Hoppe E."/>
            <person name="Hill C."/>
            <person name="Pang A."/>
            <person name="Hillier L."/>
            <person name="Baker C."/>
            <person name="Armstrong J."/>
            <person name="Shendure J."/>
            <person name="Paten B."/>
            <person name="Wilson R."/>
            <person name="Chao H."/>
            <person name="Schneider V."/>
            <person name="Ventura M."/>
            <person name="Kronenberg Z."/>
            <person name="Murali S."/>
            <person name="Gordon D."/>
            <person name="Cantsilieris S."/>
            <person name="Munson K."/>
            <person name="Nelson B."/>
            <person name="Raja A."/>
            <person name="Underwood J."/>
            <person name="Diekhans M."/>
            <person name="Fiddes I."/>
            <person name="Haussler D."/>
            <person name="Eichler E."/>
        </authorList>
    </citation>
    <scope>NUCLEOTIDE SEQUENCE [LARGE SCALE GENOMIC DNA]</scope>
    <source>
        <strain evidence="2">Yerkes chimp pedigree #C0471</strain>
    </source>
</reference>
<keyword evidence="1" id="KW-0812">Transmembrane</keyword>
<name>A0A2J8LXK1_PANTR</name>
<sequence>VVVAATAMETAARQEWSKKTITGDMGIVWTSFVGIQVILTYLLRHPEIKPFASGM</sequence>
<dbReference type="EMBL" id="NBAG03000276">
    <property type="protein sequence ID" value="PNI52000.1"/>
    <property type="molecule type" value="Genomic_DNA"/>
</dbReference>
<keyword evidence="1" id="KW-0472">Membrane</keyword>
<comment type="caution">
    <text evidence="2">The sequence shown here is derived from an EMBL/GenBank/DDBJ whole genome shotgun (WGS) entry which is preliminary data.</text>
</comment>
<evidence type="ECO:0000313" key="3">
    <source>
        <dbReference type="Proteomes" id="UP000236370"/>
    </source>
</evidence>
<organism evidence="2 3">
    <name type="scientific">Pan troglodytes</name>
    <name type="common">Chimpanzee</name>
    <dbReference type="NCBI Taxonomy" id="9598"/>
    <lineage>
        <taxon>Eukaryota</taxon>
        <taxon>Metazoa</taxon>
        <taxon>Chordata</taxon>
        <taxon>Craniata</taxon>
        <taxon>Vertebrata</taxon>
        <taxon>Euteleostomi</taxon>
        <taxon>Mammalia</taxon>
        <taxon>Eutheria</taxon>
        <taxon>Euarchontoglires</taxon>
        <taxon>Primates</taxon>
        <taxon>Haplorrhini</taxon>
        <taxon>Catarrhini</taxon>
        <taxon>Hominidae</taxon>
        <taxon>Pan</taxon>
    </lineage>
</organism>
<dbReference type="Proteomes" id="UP000236370">
    <property type="component" value="Unassembled WGS sequence"/>
</dbReference>
<proteinExistence type="predicted"/>